<sequence>MNKKYAAVLAGVMAVSLFSGCAMENGKFVTTANAGERQVAEQVGDTQNVQKEEGGFLSTLKSIGSKPGGDGQANGGQAANGVVQGSSGAQSAEGTQGSAAGENAGVSSSSVQSNSSAEGQNGNIGATGNQNTELQGTGALDVNAFAAELQQDFSYGTGWGAGCSGVTLKAYEAAVSLMTTANTYGVRNADNTQLANACVSAFSSLGREARENFAANWSLIVTSGDSILNNPGAAQGELEDSGSLGAAQNIICTESSPQNWAVLKSLIQVNCIG</sequence>
<dbReference type="OrthoDB" id="6200718at2"/>
<feature type="region of interest" description="Disordered" evidence="1">
    <location>
        <begin position="59"/>
        <end position="132"/>
    </location>
</feature>
<feature type="chain" id="PRO_5003698861" description="Lipoprotein" evidence="2">
    <location>
        <begin position="25"/>
        <end position="273"/>
    </location>
</feature>
<evidence type="ECO:0000313" key="3">
    <source>
        <dbReference type="EMBL" id="EIM57115.1"/>
    </source>
</evidence>
<feature type="compositionally biased region" description="Low complexity" evidence="1">
    <location>
        <begin position="102"/>
        <end position="120"/>
    </location>
</feature>
<reference evidence="3 4" key="2">
    <citation type="submission" date="2012-02" db="EMBL/GenBank/DDBJ databases">
        <title>Improved High-Quality Draft sequence of Eubacterium cellulosolvens 6.</title>
        <authorList>
            <consortium name="US DOE Joint Genome Institute"/>
            <person name="Lucas S."/>
            <person name="Han J."/>
            <person name="Lapidus A."/>
            <person name="Cheng J.-F."/>
            <person name="Goodwin L."/>
            <person name="Pitluck S."/>
            <person name="Peters L."/>
            <person name="Mikhailova N."/>
            <person name="Gu W."/>
            <person name="Detter J.C."/>
            <person name="Han C."/>
            <person name="Tapia R."/>
            <person name="Land M."/>
            <person name="Hauser L."/>
            <person name="Kyrpides N."/>
            <person name="Ivanova N."/>
            <person name="Pagani I."/>
            <person name="Johnson E."/>
            <person name="Mukhopadhyay B."/>
            <person name="Anderson I."/>
            <person name="Woyke T."/>
        </authorList>
    </citation>
    <scope>NUCLEOTIDE SEQUENCE [LARGE SCALE GENOMIC DNA]</scope>
    <source>
        <strain evidence="3 4">6</strain>
    </source>
</reference>
<organism evidence="3 4">
    <name type="scientific">Eubacterium cellulosolvens (strain ATCC 43171 / JCM 9499 / 6)</name>
    <name type="common">Cillobacterium cellulosolvens</name>
    <dbReference type="NCBI Taxonomy" id="633697"/>
    <lineage>
        <taxon>Bacteria</taxon>
        <taxon>Bacillati</taxon>
        <taxon>Bacillota</taxon>
        <taxon>Clostridia</taxon>
        <taxon>Eubacteriales</taxon>
        <taxon>Eubacteriaceae</taxon>
        <taxon>Eubacterium</taxon>
    </lineage>
</organism>
<keyword evidence="2" id="KW-0732">Signal</keyword>
<evidence type="ECO:0000313" key="4">
    <source>
        <dbReference type="Proteomes" id="UP000005753"/>
    </source>
</evidence>
<dbReference type="AlphaFoldDB" id="I5ATJ2"/>
<keyword evidence="4" id="KW-1185">Reference proteome</keyword>
<dbReference type="HOGENOM" id="CLU_1018410_0_0_9"/>
<feature type="signal peptide" evidence="2">
    <location>
        <begin position="1"/>
        <end position="24"/>
    </location>
</feature>
<dbReference type="PROSITE" id="PS51257">
    <property type="entry name" value="PROKAR_LIPOPROTEIN"/>
    <property type="match status" value="1"/>
</dbReference>
<dbReference type="EMBL" id="CM001487">
    <property type="protein sequence ID" value="EIM57115.1"/>
    <property type="molecule type" value="Genomic_DNA"/>
</dbReference>
<feature type="compositionally biased region" description="Low complexity" evidence="1">
    <location>
        <begin position="75"/>
        <end position="85"/>
    </location>
</feature>
<evidence type="ECO:0008006" key="5">
    <source>
        <dbReference type="Google" id="ProtNLM"/>
    </source>
</evidence>
<evidence type="ECO:0000256" key="2">
    <source>
        <dbReference type="SAM" id="SignalP"/>
    </source>
</evidence>
<evidence type="ECO:0000256" key="1">
    <source>
        <dbReference type="SAM" id="MobiDB-lite"/>
    </source>
</evidence>
<accession>I5ATJ2</accession>
<dbReference type="Proteomes" id="UP000005753">
    <property type="component" value="Chromosome"/>
</dbReference>
<name>I5ATJ2_EUBC6</name>
<feature type="compositionally biased region" description="Polar residues" evidence="1">
    <location>
        <begin position="121"/>
        <end position="132"/>
    </location>
</feature>
<proteinExistence type="predicted"/>
<feature type="compositionally biased region" description="Polar residues" evidence="1">
    <location>
        <begin position="86"/>
        <end position="98"/>
    </location>
</feature>
<reference evidence="3 4" key="1">
    <citation type="submission" date="2010-08" db="EMBL/GenBank/DDBJ databases">
        <authorList>
            <consortium name="US DOE Joint Genome Institute (JGI-PGF)"/>
            <person name="Lucas S."/>
            <person name="Copeland A."/>
            <person name="Lapidus A."/>
            <person name="Cheng J.-F."/>
            <person name="Bruce D."/>
            <person name="Goodwin L."/>
            <person name="Pitluck S."/>
            <person name="Land M.L."/>
            <person name="Hauser L."/>
            <person name="Chang Y.-J."/>
            <person name="Anderson I.J."/>
            <person name="Johnson E."/>
            <person name="Mulhopadhyay B."/>
            <person name="Kyrpides N."/>
            <person name="Woyke T.J."/>
        </authorList>
    </citation>
    <scope>NUCLEOTIDE SEQUENCE [LARGE SCALE GENOMIC DNA]</scope>
    <source>
        <strain evidence="3 4">6</strain>
    </source>
</reference>
<protein>
    <recommendedName>
        <fullName evidence="5">Lipoprotein</fullName>
    </recommendedName>
</protein>
<gene>
    <name evidence="3" type="ORF">EubceDRAFT1_1301</name>
</gene>